<feature type="transmembrane region" description="Helical" evidence="1">
    <location>
        <begin position="63"/>
        <end position="81"/>
    </location>
</feature>
<evidence type="ECO:0000256" key="1">
    <source>
        <dbReference type="SAM" id="Phobius"/>
    </source>
</evidence>
<accession>A0ABT8DYD5</accession>
<organism evidence="2 3">
    <name type="scientific">Roseateles violae</name>
    <dbReference type="NCBI Taxonomy" id="3058042"/>
    <lineage>
        <taxon>Bacteria</taxon>
        <taxon>Pseudomonadati</taxon>
        <taxon>Pseudomonadota</taxon>
        <taxon>Betaproteobacteria</taxon>
        <taxon>Burkholderiales</taxon>
        <taxon>Sphaerotilaceae</taxon>
        <taxon>Roseateles</taxon>
    </lineage>
</organism>
<gene>
    <name evidence="2" type="ORF">QWJ38_19515</name>
</gene>
<comment type="caution">
    <text evidence="2">The sequence shown here is derived from an EMBL/GenBank/DDBJ whole genome shotgun (WGS) entry which is preliminary data.</text>
</comment>
<name>A0ABT8DYD5_9BURK</name>
<keyword evidence="1" id="KW-0472">Membrane</keyword>
<keyword evidence="3" id="KW-1185">Reference proteome</keyword>
<protein>
    <submittedName>
        <fullName evidence="2">Uncharacterized protein</fullName>
    </submittedName>
</protein>
<evidence type="ECO:0000313" key="2">
    <source>
        <dbReference type="EMBL" id="MDN3922484.1"/>
    </source>
</evidence>
<keyword evidence="1" id="KW-1133">Transmembrane helix</keyword>
<dbReference type="EMBL" id="JAUHHC010000005">
    <property type="protein sequence ID" value="MDN3922484.1"/>
    <property type="molecule type" value="Genomic_DNA"/>
</dbReference>
<feature type="transmembrane region" description="Helical" evidence="1">
    <location>
        <begin position="35"/>
        <end position="51"/>
    </location>
</feature>
<dbReference type="Proteomes" id="UP001228044">
    <property type="component" value="Unassembled WGS sequence"/>
</dbReference>
<dbReference type="RefSeq" id="WP_290360786.1">
    <property type="nucleotide sequence ID" value="NZ_JAUHHC010000005.1"/>
</dbReference>
<sequence>MDQHSTSTPYDAAALAGAALAGALAAAVNPGPYDIFSAIISVTILLVIWAYERGRNRDFAQSLALAAVVAFVSLLLLGLPLELLAGQGSLDGVCALGNGNCRPNEYETAVPDWWLALTWIAVTAIVTAVDLQRQKSLLTSGV</sequence>
<keyword evidence="1" id="KW-0812">Transmembrane</keyword>
<evidence type="ECO:0000313" key="3">
    <source>
        <dbReference type="Proteomes" id="UP001228044"/>
    </source>
</evidence>
<feature type="transmembrane region" description="Helical" evidence="1">
    <location>
        <begin position="113"/>
        <end position="131"/>
    </location>
</feature>
<proteinExistence type="predicted"/>
<reference evidence="2 3" key="1">
    <citation type="submission" date="2023-06" db="EMBL/GenBank/DDBJ databases">
        <title>Pelomonas sp. PFR6 16S ribosomal RNA gene Genome sequencing and assembly.</title>
        <authorList>
            <person name="Woo H."/>
        </authorList>
    </citation>
    <scope>NUCLEOTIDE SEQUENCE [LARGE SCALE GENOMIC DNA]</scope>
    <source>
        <strain evidence="2 3">PFR6</strain>
    </source>
</reference>